<accession>A0AAV2DWU1</accession>
<gene>
    <name evidence="2" type="ORF">LTRI10_LOCUS19610</name>
</gene>
<name>A0AAV2DWU1_9ROSI</name>
<evidence type="ECO:0000256" key="1">
    <source>
        <dbReference type="SAM" id="MobiDB-lite"/>
    </source>
</evidence>
<dbReference type="EMBL" id="OZ034816">
    <property type="protein sequence ID" value="CAL1378002.1"/>
    <property type="molecule type" value="Genomic_DNA"/>
</dbReference>
<dbReference type="Proteomes" id="UP001497516">
    <property type="component" value="Chromosome 3"/>
</dbReference>
<proteinExistence type="predicted"/>
<reference evidence="2 3" key="1">
    <citation type="submission" date="2024-04" db="EMBL/GenBank/DDBJ databases">
        <authorList>
            <person name="Fracassetti M."/>
        </authorList>
    </citation>
    <scope>NUCLEOTIDE SEQUENCE [LARGE SCALE GENOMIC DNA]</scope>
</reference>
<organism evidence="2 3">
    <name type="scientific">Linum trigynum</name>
    <dbReference type="NCBI Taxonomy" id="586398"/>
    <lineage>
        <taxon>Eukaryota</taxon>
        <taxon>Viridiplantae</taxon>
        <taxon>Streptophyta</taxon>
        <taxon>Embryophyta</taxon>
        <taxon>Tracheophyta</taxon>
        <taxon>Spermatophyta</taxon>
        <taxon>Magnoliopsida</taxon>
        <taxon>eudicotyledons</taxon>
        <taxon>Gunneridae</taxon>
        <taxon>Pentapetalae</taxon>
        <taxon>rosids</taxon>
        <taxon>fabids</taxon>
        <taxon>Malpighiales</taxon>
        <taxon>Linaceae</taxon>
        <taxon>Linum</taxon>
    </lineage>
</organism>
<dbReference type="AlphaFoldDB" id="A0AAV2DWU1"/>
<protein>
    <submittedName>
        <fullName evidence="2">Uncharacterized protein</fullName>
    </submittedName>
</protein>
<feature type="compositionally biased region" description="Polar residues" evidence="1">
    <location>
        <begin position="72"/>
        <end position="84"/>
    </location>
</feature>
<sequence>MDRLDDDNDNGGVDFNLGKSQPPRRSSFPNDDWFEELGILDQPAKKLGSPSKAFWKLLLEEWFMMKLGSHSIHSNPKSSCSPQPVSAVDNSDDNGGGGEIMVFFTKMSPRDLDVDACNSHVGTCAYMSFDRFYLDSLLLPG</sequence>
<evidence type="ECO:0000313" key="2">
    <source>
        <dbReference type="EMBL" id="CAL1378002.1"/>
    </source>
</evidence>
<keyword evidence="3" id="KW-1185">Reference proteome</keyword>
<feature type="region of interest" description="Disordered" evidence="1">
    <location>
        <begin position="1"/>
        <end position="30"/>
    </location>
</feature>
<feature type="region of interest" description="Disordered" evidence="1">
    <location>
        <begin position="72"/>
        <end position="93"/>
    </location>
</feature>
<evidence type="ECO:0000313" key="3">
    <source>
        <dbReference type="Proteomes" id="UP001497516"/>
    </source>
</evidence>